<feature type="chain" id="PRO_5037348458" evidence="1">
    <location>
        <begin position="20"/>
        <end position="93"/>
    </location>
</feature>
<dbReference type="EMBL" id="JAHHZF010000007">
    <property type="protein sequence ID" value="MBT9290896.1"/>
    <property type="molecule type" value="Genomic_DNA"/>
</dbReference>
<dbReference type="InterPro" id="IPR021647">
    <property type="entry name" value="CusF_Ec"/>
</dbReference>
<dbReference type="Proteomes" id="UP000766595">
    <property type="component" value="Unassembled WGS sequence"/>
</dbReference>
<comment type="caution">
    <text evidence="2">The sequence shown here is derived from an EMBL/GenBank/DDBJ whole genome shotgun (WGS) entry which is preliminary data.</text>
</comment>
<evidence type="ECO:0000256" key="1">
    <source>
        <dbReference type="SAM" id="SignalP"/>
    </source>
</evidence>
<dbReference type="AlphaFoldDB" id="A0A947D4W9"/>
<sequence>MYKTIAFLTVLCTAVPAFAADPVDGQVTKVDASAKKLTIKHGEIKALDMPAMTMVFQVADTAFLTKVKAGDKVKFNIERMNGALTVTTIEKSK</sequence>
<evidence type="ECO:0000313" key="2">
    <source>
        <dbReference type="EMBL" id="MBT9290896.1"/>
    </source>
</evidence>
<dbReference type="Gene3D" id="2.40.50.320">
    <property type="entry name" value="Copper binding periplasmic protein CusF"/>
    <property type="match status" value="1"/>
</dbReference>
<reference evidence="2 3" key="1">
    <citation type="submission" date="2021-06" db="EMBL/GenBank/DDBJ databases">
        <authorList>
            <person name="Grouzdev D.S."/>
            <person name="Koziaeva V."/>
        </authorList>
    </citation>
    <scope>NUCLEOTIDE SEQUENCE [LARGE SCALE GENOMIC DNA]</scope>
    <source>
        <strain evidence="2 3">22</strain>
    </source>
</reference>
<keyword evidence="3" id="KW-1185">Reference proteome</keyword>
<organism evidence="2 3">
    <name type="scientific">Prosthecodimorpha staleyi</name>
    <dbReference type="NCBI Taxonomy" id="2840188"/>
    <lineage>
        <taxon>Bacteria</taxon>
        <taxon>Pseudomonadati</taxon>
        <taxon>Pseudomonadota</taxon>
        <taxon>Alphaproteobacteria</taxon>
        <taxon>Hyphomicrobiales</taxon>
        <taxon>Ancalomicrobiaceae</taxon>
        <taxon>Prosthecodimorpha</taxon>
    </lineage>
</organism>
<name>A0A947D4W9_9HYPH</name>
<dbReference type="RefSeq" id="WP_261969475.1">
    <property type="nucleotide sequence ID" value="NZ_JAHHZF010000007.1"/>
</dbReference>
<feature type="signal peptide" evidence="1">
    <location>
        <begin position="1"/>
        <end position="19"/>
    </location>
</feature>
<evidence type="ECO:0000313" key="3">
    <source>
        <dbReference type="Proteomes" id="UP000766595"/>
    </source>
</evidence>
<dbReference type="Pfam" id="PF11604">
    <property type="entry name" value="CusF_Ec"/>
    <property type="match status" value="1"/>
</dbReference>
<proteinExistence type="predicted"/>
<protein>
    <submittedName>
        <fullName evidence="2">Copper-binding protein</fullName>
    </submittedName>
</protein>
<gene>
    <name evidence="2" type="ORF">KL771_15615</name>
</gene>
<accession>A0A947D4W9</accession>
<keyword evidence="1" id="KW-0732">Signal</keyword>
<dbReference type="InterPro" id="IPR042230">
    <property type="entry name" value="CusF_sf"/>
</dbReference>